<evidence type="ECO:0000256" key="16">
    <source>
        <dbReference type="ARBA" id="ARBA00022989"/>
    </source>
</evidence>
<keyword evidence="15" id="KW-0904">Protein phosphatase</keyword>
<evidence type="ECO:0000256" key="2">
    <source>
        <dbReference type="ARBA" id="ARBA00001936"/>
    </source>
</evidence>
<keyword evidence="11 26" id="KW-0418">Kinase</keyword>
<dbReference type="CDD" id="cd00075">
    <property type="entry name" value="HATPase"/>
    <property type="match status" value="1"/>
</dbReference>
<dbReference type="Pfam" id="PF00512">
    <property type="entry name" value="HisKA"/>
    <property type="match status" value="1"/>
</dbReference>
<evidence type="ECO:0000259" key="25">
    <source>
        <dbReference type="PROSITE" id="PS50885"/>
    </source>
</evidence>
<organism evidence="26 27">
    <name type="scientific">Terrabacter tumescens</name>
    <dbReference type="NCBI Taxonomy" id="60443"/>
    <lineage>
        <taxon>Bacteria</taxon>
        <taxon>Bacillati</taxon>
        <taxon>Actinomycetota</taxon>
        <taxon>Actinomycetes</taxon>
        <taxon>Micrococcales</taxon>
        <taxon>Intrasporangiaceae</taxon>
        <taxon>Terrabacter</taxon>
    </lineage>
</organism>
<evidence type="ECO:0000256" key="9">
    <source>
        <dbReference type="ARBA" id="ARBA00022692"/>
    </source>
</evidence>
<dbReference type="EMBL" id="BMNZ01000006">
    <property type="protein sequence ID" value="GGN02603.1"/>
    <property type="molecule type" value="Genomic_DNA"/>
</dbReference>
<feature type="transmembrane region" description="Helical" evidence="23">
    <location>
        <begin position="55"/>
        <end position="77"/>
    </location>
</feature>
<evidence type="ECO:0000256" key="7">
    <source>
        <dbReference type="ARBA" id="ARBA00022553"/>
    </source>
</evidence>
<dbReference type="Gene3D" id="1.10.287.130">
    <property type="match status" value="1"/>
</dbReference>
<gene>
    <name evidence="26" type="ORF">GCM10009721_32230</name>
</gene>
<evidence type="ECO:0000256" key="8">
    <source>
        <dbReference type="ARBA" id="ARBA00022679"/>
    </source>
</evidence>
<evidence type="ECO:0000256" key="19">
    <source>
        <dbReference type="ARBA" id="ARBA00023026"/>
    </source>
</evidence>
<dbReference type="Pfam" id="PF00672">
    <property type="entry name" value="HAMP"/>
    <property type="match status" value="1"/>
</dbReference>
<dbReference type="PRINTS" id="PR00344">
    <property type="entry name" value="BCTRLSENSOR"/>
</dbReference>
<evidence type="ECO:0000256" key="4">
    <source>
        <dbReference type="ARBA" id="ARBA00004651"/>
    </source>
</evidence>
<dbReference type="Gene3D" id="3.30.565.10">
    <property type="entry name" value="Histidine kinase-like ATPase, C-terminal domain"/>
    <property type="match status" value="1"/>
</dbReference>
<dbReference type="InterPro" id="IPR003660">
    <property type="entry name" value="HAMP_dom"/>
</dbReference>
<feature type="domain" description="HAMP" evidence="25">
    <location>
        <begin position="78"/>
        <end position="131"/>
    </location>
</feature>
<keyword evidence="27" id="KW-1185">Reference proteome</keyword>
<dbReference type="SMART" id="SM00387">
    <property type="entry name" value="HATPase_c"/>
    <property type="match status" value="1"/>
</dbReference>
<evidence type="ECO:0000256" key="6">
    <source>
        <dbReference type="ARBA" id="ARBA00022475"/>
    </source>
</evidence>
<evidence type="ECO:0000256" key="17">
    <source>
        <dbReference type="ARBA" id="ARBA00023012"/>
    </source>
</evidence>
<evidence type="ECO:0000256" key="23">
    <source>
        <dbReference type="SAM" id="Phobius"/>
    </source>
</evidence>
<comment type="subcellular location">
    <subcellularLocation>
        <location evidence="4">Cell membrane</location>
        <topology evidence="4">Multi-pass membrane protein</topology>
    </subcellularLocation>
</comment>
<comment type="cofactor">
    <cofactor evidence="2">
        <name>Mn(2+)</name>
        <dbReference type="ChEBI" id="CHEBI:29035"/>
    </cofactor>
</comment>
<dbReference type="PROSITE" id="PS50885">
    <property type="entry name" value="HAMP"/>
    <property type="match status" value="1"/>
</dbReference>
<dbReference type="InterPro" id="IPR005467">
    <property type="entry name" value="His_kinase_dom"/>
</dbReference>
<dbReference type="PANTHER" id="PTHR44936:SF9">
    <property type="entry name" value="SENSOR PROTEIN CREC"/>
    <property type="match status" value="1"/>
</dbReference>
<dbReference type="SMART" id="SM00388">
    <property type="entry name" value="HisKA"/>
    <property type="match status" value="1"/>
</dbReference>
<keyword evidence="16 23" id="KW-1133">Transmembrane helix</keyword>
<keyword evidence="13" id="KW-0067">ATP-binding</keyword>
<dbReference type="SMART" id="SM00304">
    <property type="entry name" value="HAMP"/>
    <property type="match status" value="1"/>
</dbReference>
<dbReference type="PANTHER" id="PTHR44936">
    <property type="entry name" value="SENSOR PROTEIN CREC"/>
    <property type="match status" value="1"/>
</dbReference>
<keyword evidence="7" id="KW-0597">Phosphoprotein</keyword>
<evidence type="ECO:0000256" key="3">
    <source>
        <dbReference type="ARBA" id="ARBA00001946"/>
    </source>
</evidence>
<dbReference type="CDD" id="cd06225">
    <property type="entry name" value="HAMP"/>
    <property type="match status" value="1"/>
</dbReference>
<dbReference type="InterPro" id="IPR003661">
    <property type="entry name" value="HisK_dim/P_dom"/>
</dbReference>
<dbReference type="InterPro" id="IPR050980">
    <property type="entry name" value="2C_sensor_his_kinase"/>
</dbReference>
<dbReference type="InterPro" id="IPR003594">
    <property type="entry name" value="HATPase_dom"/>
</dbReference>
<dbReference type="Pfam" id="PF02518">
    <property type="entry name" value="HATPase_c"/>
    <property type="match status" value="1"/>
</dbReference>
<keyword evidence="20" id="KW-0464">Manganese</keyword>
<keyword evidence="6" id="KW-1003">Cell membrane</keyword>
<dbReference type="GO" id="GO:0016301">
    <property type="term" value="F:kinase activity"/>
    <property type="evidence" value="ECO:0007669"/>
    <property type="project" value="UniProtKB-KW"/>
</dbReference>
<feature type="domain" description="Histidine kinase" evidence="24">
    <location>
        <begin position="139"/>
        <end position="354"/>
    </location>
</feature>
<comment type="cofactor">
    <cofactor evidence="3">
        <name>Mg(2+)</name>
        <dbReference type="ChEBI" id="CHEBI:18420"/>
    </cofactor>
</comment>
<evidence type="ECO:0000256" key="10">
    <source>
        <dbReference type="ARBA" id="ARBA00022741"/>
    </source>
</evidence>
<dbReference type="Gene3D" id="6.10.340.10">
    <property type="match status" value="1"/>
</dbReference>
<keyword evidence="14" id="KW-0460">Magnesium</keyword>
<dbReference type="InterPro" id="IPR036890">
    <property type="entry name" value="HATPase_C_sf"/>
</dbReference>
<comment type="catalytic activity">
    <reaction evidence="1">
        <text>ATP + protein L-histidine = ADP + protein N-phospho-L-histidine.</text>
        <dbReference type="EC" id="2.7.13.3"/>
    </reaction>
</comment>
<dbReference type="SUPFAM" id="SSF47384">
    <property type="entry name" value="Homodimeric domain of signal transducing histidine kinase"/>
    <property type="match status" value="1"/>
</dbReference>
<evidence type="ECO:0000256" key="15">
    <source>
        <dbReference type="ARBA" id="ARBA00022912"/>
    </source>
</evidence>
<evidence type="ECO:0000313" key="27">
    <source>
        <dbReference type="Proteomes" id="UP000623461"/>
    </source>
</evidence>
<evidence type="ECO:0000256" key="1">
    <source>
        <dbReference type="ARBA" id="ARBA00000085"/>
    </source>
</evidence>
<evidence type="ECO:0000256" key="13">
    <source>
        <dbReference type="ARBA" id="ARBA00022840"/>
    </source>
</evidence>
<dbReference type="PROSITE" id="PS50109">
    <property type="entry name" value="HIS_KIN"/>
    <property type="match status" value="1"/>
</dbReference>
<keyword evidence="9 23" id="KW-0812">Transmembrane</keyword>
<dbReference type="SUPFAM" id="SSF158472">
    <property type="entry name" value="HAMP domain-like"/>
    <property type="match status" value="1"/>
</dbReference>
<keyword evidence="8" id="KW-0808">Transferase</keyword>
<evidence type="ECO:0000256" key="14">
    <source>
        <dbReference type="ARBA" id="ARBA00022842"/>
    </source>
</evidence>
<accession>A0ABQ2I783</accession>
<dbReference type="InterPro" id="IPR004358">
    <property type="entry name" value="Sig_transdc_His_kin-like_C"/>
</dbReference>
<evidence type="ECO:0000259" key="24">
    <source>
        <dbReference type="PROSITE" id="PS50109"/>
    </source>
</evidence>
<evidence type="ECO:0000256" key="20">
    <source>
        <dbReference type="ARBA" id="ARBA00023211"/>
    </source>
</evidence>
<dbReference type="SUPFAM" id="SSF55874">
    <property type="entry name" value="ATPase domain of HSP90 chaperone/DNA topoisomerase II/histidine kinase"/>
    <property type="match status" value="1"/>
</dbReference>
<dbReference type="EC" id="2.7.13.3" evidence="5"/>
<reference evidence="27" key="1">
    <citation type="journal article" date="2019" name="Int. J. Syst. Evol. Microbiol.">
        <title>The Global Catalogue of Microorganisms (GCM) 10K type strain sequencing project: providing services to taxonomists for standard genome sequencing and annotation.</title>
        <authorList>
            <consortium name="The Broad Institute Genomics Platform"/>
            <consortium name="The Broad Institute Genome Sequencing Center for Infectious Disease"/>
            <person name="Wu L."/>
            <person name="Ma J."/>
        </authorList>
    </citation>
    <scope>NUCLEOTIDE SEQUENCE [LARGE SCALE GENOMIC DNA]</scope>
    <source>
        <strain evidence="27">JCM 1365</strain>
    </source>
</reference>
<keyword evidence="10" id="KW-0547">Nucleotide-binding</keyword>
<comment type="caution">
    <text evidence="26">The sequence shown here is derived from an EMBL/GenBank/DDBJ whole genome shotgun (WGS) entry which is preliminary data.</text>
</comment>
<evidence type="ECO:0000256" key="22">
    <source>
        <dbReference type="ARBA" id="ARBA00041776"/>
    </source>
</evidence>
<keyword evidence="23" id="KW-0472">Membrane</keyword>
<keyword evidence="19" id="KW-0843">Virulence</keyword>
<dbReference type="CDD" id="cd00082">
    <property type="entry name" value="HisKA"/>
    <property type="match status" value="1"/>
</dbReference>
<sequence length="354" mass="37175">MVAQGAVVVAGIVTASAVAALIGPPLFHDHLLRAGMSASASELAHVEQAYNEASFVSLAVALVIAVLCALGVTWYVAGRLTRPLAVLTAAAHEMGEGNYAARATVSDAGPELASLAEAFNAMAGRLGDAEQTRRRLVGDVAHEMRTPVATLAAYLDGLDDRVVAWDEPTSSLFRSNVERLARLCDDMSAVSRAEEGRLELRRSNVEVRELLETAKREVRSGFSTKGVRLELGQCADARVVADPERVGQVLANLLANALRHTPAGGEVILSATQSGGEVRLVVQDSGEGLEPDQLTHVFERFYRGDAARTRDARGSGVGLTIAKAIAQAHGGRLTVTSPGRGHGATFTLSLPVGS</sequence>
<keyword evidence="17" id="KW-0902">Two-component regulatory system</keyword>
<proteinExistence type="predicted"/>
<dbReference type="InterPro" id="IPR036097">
    <property type="entry name" value="HisK_dim/P_sf"/>
</dbReference>
<dbReference type="Proteomes" id="UP000623461">
    <property type="component" value="Unassembled WGS sequence"/>
</dbReference>
<evidence type="ECO:0000256" key="11">
    <source>
        <dbReference type="ARBA" id="ARBA00022777"/>
    </source>
</evidence>
<evidence type="ECO:0000256" key="12">
    <source>
        <dbReference type="ARBA" id="ARBA00022801"/>
    </source>
</evidence>
<evidence type="ECO:0000313" key="26">
    <source>
        <dbReference type="EMBL" id="GGN02603.1"/>
    </source>
</evidence>
<evidence type="ECO:0000256" key="5">
    <source>
        <dbReference type="ARBA" id="ARBA00012438"/>
    </source>
</evidence>
<evidence type="ECO:0000256" key="21">
    <source>
        <dbReference type="ARBA" id="ARBA00040454"/>
    </source>
</evidence>
<protein>
    <recommendedName>
        <fullName evidence="21">Signal transduction histidine-protein kinase/phosphatase MprB</fullName>
        <ecNumber evidence="5">2.7.13.3</ecNumber>
    </recommendedName>
    <alternativeName>
        <fullName evidence="22">Mycobacterial persistence regulator B</fullName>
    </alternativeName>
</protein>
<keyword evidence="18" id="KW-0346">Stress response</keyword>
<evidence type="ECO:0000256" key="18">
    <source>
        <dbReference type="ARBA" id="ARBA00023016"/>
    </source>
</evidence>
<name>A0ABQ2I783_9MICO</name>
<keyword evidence="12" id="KW-0378">Hydrolase</keyword>